<gene>
    <name evidence="2" type="ORF">V5799_019447</name>
</gene>
<reference evidence="2 3" key="1">
    <citation type="journal article" date="2023" name="Arcadia Sci">
        <title>De novo assembly of a long-read Amblyomma americanum tick genome.</title>
        <authorList>
            <person name="Chou S."/>
            <person name="Poskanzer K.E."/>
            <person name="Rollins M."/>
            <person name="Thuy-Boun P.S."/>
        </authorList>
    </citation>
    <scope>NUCLEOTIDE SEQUENCE [LARGE SCALE GENOMIC DNA]</scope>
    <source>
        <strain evidence="2">F_SG_1</strain>
        <tissue evidence="2">Salivary glands</tissue>
    </source>
</reference>
<keyword evidence="3" id="KW-1185">Reference proteome</keyword>
<evidence type="ECO:0000313" key="2">
    <source>
        <dbReference type="EMBL" id="KAK8779211.1"/>
    </source>
</evidence>
<feature type="region of interest" description="Disordered" evidence="1">
    <location>
        <begin position="39"/>
        <end position="80"/>
    </location>
</feature>
<proteinExistence type="predicted"/>
<feature type="compositionally biased region" description="Low complexity" evidence="1">
    <location>
        <begin position="60"/>
        <end position="77"/>
    </location>
</feature>
<evidence type="ECO:0000256" key="1">
    <source>
        <dbReference type="SAM" id="MobiDB-lite"/>
    </source>
</evidence>
<feature type="compositionally biased region" description="Polar residues" evidence="1">
    <location>
        <begin position="43"/>
        <end position="54"/>
    </location>
</feature>
<dbReference type="AlphaFoldDB" id="A0AAQ4EWY9"/>
<dbReference type="Proteomes" id="UP001321473">
    <property type="component" value="Unassembled WGS sequence"/>
</dbReference>
<protein>
    <submittedName>
        <fullName evidence="2">Uncharacterized protein</fullName>
    </submittedName>
</protein>
<sequence length="167" mass="18436">MQNIRRLPYLWTRARLSRERFADFCFASWEPAIFSKPWKGSPALSTSTSISGASRRTRTSAATPGAAIAAPSSPWASRTSTGRSWRTKAKCSTTGSRTTAFAESAAFPWAASTLTLSFLVMMIKTAYTYGTWFPDKSSSFTCYYAPDRRETVCFSARPCAMPDSLCN</sequence>
<name>A0AAQ4EWY9_AMBAM</name>
<dbReference type="EMBL" id="JARKHS020010038">
    <property type="protein sequence ID" value="KAK8779211.1"/>
    <property type="molecule type" value="Genomic_DNA"/>
</dbReference>
<comment type="caution">
    <text evidence="2">The sequence shown here is derived from an EMBL/GenBank/DDBJ whole genome shotgun (WGS) entry which is preliminary data.</text>
</comment>
<organism evidence="2 3">
    <name type="scientific">Amblyomma americanum</name>
    <name type="common">Lone star tick</name>
    <dbReference type="NCBI Taxonomy" id="6943"/>
    <lineage>
        <taxon>Eukaryota</taxon>
        <taxon>Metazoa</taxon>
        <taxon>Ecdysozoa</taxon>
        <taxon>Arthropoda</taxon>
        <taxon>Chelicerata</taxon>
        <taxon>Arachnida</taxon>
        <taxon>Acari</taxon>
        <taxon>Parasitiformes</taxon>
        <taxon>Ixodida</taxon>
        <taxon>Ixodoidea</taxon>
        <taxon>Ixodidae</taxon>
        <taxon>Amblyomminae</taxon>
        <taxon>Amblyomma</taxon>
    </lineage>
</organism>
<evidence type="ECO:0000313" key="3">
    <source>
        <dbReference type="Proteomes" id="UP001321473"/>
    </source>
</evidence>
<accession>A0AAQ4EWY9</accession>